<feature type="signal peptide" evidence="2">
    <location>
        <begin position="1"/>
        <end position="21"/>
    </location>
</feature>
<dbReference type="EMBL" id="AAOW01000002">
    <property type="protein sequence ID" value="EAR62604.1"/>
    <property type="molecule type" value="Genomic_DNA"/>
</dbReference>
<evidence type="ECO:0000313" key="3">
    <source>
        <dbReference type="EMBL" id="EAR62604.1"/>
    </source>
</evidence>
<keyword evidence="2" id="KW-0732">Signal</keyword>
<gene>
    <name evidence="3" type="ORF">MED92_05783</name>
</gene>
<name>A0A7U8C9H2_NEPCE</name>
<accession>A0A7U8C9H2</accession>
<proteinExistence type="predicted"/>
<dbReference type="InterPro" id="IPR023614">
    <property type="entry name" value="Porin_dom_sf"/>
</dbReference>
<evidence type="ECO:0008006" key="5">
    <source>
        <dbReference type="Google" id="ProtNLM"/>
    </source>
</evidence>
<organism evidence="3 4">
    <name type="scientific">Neptuniibacter caesariensis</name>
    <dbReference type="NCBI Taxonomy" id="207954"/>
    <lineage>
        <taxon>Bacteria</taxon>
        <taxon>Pseudomonadati</taxon>
        <taxon>Pseudomonadota</taxon>
        <taxon>Gammaproteobacteria</taxon>
        <taxon>Oceanospirillales</taxon>
        <taxon>Oceanospirillaceae</taxon>
        <taxon>Neptuniibacter</taxon>
    </lineage>
</organism>
<reference evidence="3 4" key="1">
    <citation type="submission" date="2006-02" db="EMBL/GenBank/DDBJ databases">
        <authorList>
            <person name="Pinhassi J."/>
            <person name="Pedros-Alio C."/>
            <person name="Ferriera S."/>
            <person name="Johnson J."/>
            <person name="Kravitz S."/>
            <person name="Halpern A."/>
            <person name="Remington K."/>
            <person name="Beeson K."/>
            <person name="Tran B."/>
            <person name="Rogers Y.-H."/>
            <person name="Friedman R."/>
            <person name="Venter J.C."/>
        </authorList>
    </citation>
    <scope>NUCLEOTIDE SEQUENCE [LARGE SCALE GENOMIC DNA]</scope>
    <source>
        <strain evidence="3 4">MED92</strain>
    </source>
</reference>
<evidence type="ECO:0000256" key="1">
    <source>
        <dbReference type="SAM" id="Coils"/>
    </source>
</evidence>
<keyword evidence="4" id="KW-1185">Reference proteome</keyword>
<dbReference type="OrthoDB" id="6114032at2"/>
<dbReference type="SUPFAM" id="SSF56935">
    <property type="entry name" value="Porins"/>
    <property type="match status" value="1"/>
</dbReference>
<sequence>MKKTAIATLVAASMAATPAFAGVAEELAAMKQRIAQLESQLAEQQATIAKQEQSSGSSSMGGFAENVTVSGELELLANHVEQDGGNSTSDIVVDTFKLNIEADINEMVSVASVLKYDDADQDIQLDEAYAVIGNDDTFATLTAGKTAIPVAAINDAGWTSPLTDDFFDITEGMAMVSFGGDMVAADVYTHNNGEGDSINTVGLNVALTPAEGVTLGAGYINDLNDTTNDLNTLVASSEDAWRLNAMLETGALAFTAEYLEVDGSTTDPSFLALNASYNTSLMGEDATLYLGWSEVDDSNADAERTVVGIERAFGDNAAVVAEIVRDEDNTGADTDTLNLVLVTEF</sequence>
<feature type="chain" id="PRO_5030961841" description="Porin domain-containing protein" evidence="2">
    <location>
        <begin position="22"/>
        <end position="345"/>
    </location>
</feature>
<dbReference type="NCBIfam" id="NF033652">
    <property type="entry name" value="LbtU_sider_porin"/>
    <property type="match status" value="1"/>
</dbReference>
<dbReference type="AlphaFoldDB" id="A0A7U8C9H2"/>
<keyword evidence="1" id="KW-0175">Coiled coil</keyword>
<protein>
    <recommendedName>
        <fullName evidence="5">Porin domain-containing protein</fullName>
    </recommendedName>
</protein>
<evidence type="ECO:0000313" key="4">
    <source>
        <dbReference type="Proteomes" id="UP000002171"/>
    </source>
</evidence>
<comment type="caution">
    <text evidence="3">The sequence shown here is derived from an EMBL/GenBank/DDBJ whole genome shotgun (WGS) entry which is preliminary data.</text>
</comment>
<dbReference type="RefSeq" id="WP_007021622.1">
    <property type="nucleotide sequence ID" value="NZ_CH724126.1"/>
</dbReference>
<feature type="coiled-coil region" evidence="1">
    <location>
        <begin position="20"/>
        <end position="54"/>
    </location>
</feature>
<dbReference type="Proteomes" id="UP000002171">
    <property type="component" value="Unassembled WGS sequence"/>
</dbReference>
<evidence type="ECO:0000256" key="2">
    <source>
        <dbReference type="SAM" id="SignalP"/>
    </source>
</evidence>
<dbReference type="Gene3D" id="2.40.160.10">
    <property type="entry name" value="Porin"/>
    <property type="match status" value="1"/>
</dbReference>